<dbReference type="AlphaFoldDB" id="A0A3P7ICZ7"/>
<organism evidence="1 2">
    <name type="scientific">Strongylus vulgaris</name>
    <name type="common">Blood worm</name>
    <dbReference type="NCBI Taxonomy" id="40348"/>
    <lineage>
        <taxon>Eukaryota</taxon>
        <taxon>Metazoa</taxon>
        <taxon>Ecdysozoa</taxon>
        <taxon>Nematoda</taxon>
        <taxon>Chromadorea</taxon>
        <taxon>Rhabditida</taxon>
        <taxon>Rhabditina</taxon>
        <taxon>Rhabditomorpha</taxon>
        <taxon>Strongyloidea</taxon>
        <taxon>Strongylidae</taxon>
        <taxon>Strongylus</taxon>
    </lineage>
</organism>
<proteinExistence type="predicted"/>
<sequence length="173" mass="19849">MTITFYYMLDYPLEKAAELATYLYDKAKQSLIIVETDERSYLGEHAVANTLALLSSFSHSGRRSIVCFPFDENLLMVATLFTDYVYLHNDDGFSQESSVGCLCFIISEISYSIQAYMVTDDDDCARLIIRRGFGLPDRRSGISSARLGGLYFIVDILLEKIQWRRTQKESWSR</sequence>
<protein>
    <submittedName>
        <fullName evidence="1">Uncharacterized protein</fullName>
    </submittedName>
</protein>
<accession>A0A3P7ICZ7</accession>
<reference evidence="1 2" key="1">
    <citation type="submission" date="2018-11" db="EMBL/GenBank/DDBJ databases">
        <authorList>
            <consortium name="Pathogen Informatics"/>
        </authorList>
    </citation>
    <scope>NUCLEOTIDE SEQUENCE [LARGE SCALE GENOMIC DNA]</scope>
</reference>
<dbReference type="Proteomes" id="UP000270094">
    <property type="component" value="Unassembled WGS sequence"/>
</dbReference>
<evidence type="ECO:0000313" key="1">
    <source>
        <dbReference type="EMBL" id="VDM65713.1"/>
    </source>
</evidence>
<name>A0A3P7ICZ7_STRVU</name>
<dbReference type="OrthoDB" id="5854253at2759"/>
<dbReference type="EMBL" id="UYYB01001241">
    <property type="protein sequence ID" value="VDM65713.1"/>
    <property type="molecule type" value="Genomic_DNA"/>
</dbReference>
<keyword evidence="2" id="KW-1185">Reference proteome</keyword>
<gene>
    <name evidence="1" type="ORF">SVUK_LOCUS711</name>
</gene>
<evidence type="ECO:0000313" key="2">
    <source>
        <dbReference type="Proteomes" id="UP000270094"/>
    </source>
</evidence>